<evidence type="ECO:0000256" key="2">
    <source>
        <dbReference type="ARBA" id="ARBA00012003"/>
    </source>
</evidence>
<dbReference type="InterPro" id="IPR012901">
    <property type="entry name" value="CARME"/>
</dbReference>
<keyword evidence="3" id="KW-0489">Methyltransferase</keyword>
<dbReference type="GO" id="GO:0032259">
    <property type="term" value="P:methylation"/>
    <property type="evidence" value="ECO:0007669"/>
    <property type="project" value="UniProtKB-KW"/>
</dbReference>
<dbReference type="PANTHER" id="PTHR12303:SF6">
    <property type="entry name" value="CARNOSINE N-METHYLTRANSFERASE"/>
    <property type="match status" value="1"/>
</dbReference>
<comment type="similarity">
    <text evidence="1">Belongs to the carnosine N-methyltransferase family.</text>
</comment>
<protein>
    <recommendedName>
        <fullName evidence="2">carnosine N-methyltransferase</fullName>
        <ecNumber evidence="2">2.1.1.22</ecNumber>
    </recommendedName>
</protein>
<dbReference type="EC" id="2.1.1.22" evidence="2"/>
<dbReference type="Pfam" id="PF07942">
    <property type="entry name" value="CARME"/>
    <property type="match status" value="1"/>
</dbReference>
<evidence type="ECO:0000256" key="1">
    <source>
        <dbReference type="ARBA" id="ARBA00010086"/>
    </source>
</evidence>
<dbReference type="InterPro" id="IPR029063">
    <property type="entry name" value="SAM-dependent_MTases_sf"/>
</dbReference>
<sequence>MLLTAEMFLTRHLKPNEMHVCPFALPFSNTVRLEDQFRKVHIPDVMIEGSTADFSMVAGDFLEVYEDQQEEWNAIVTCYFIDTAKNIVRYIELIHALLRTGGVWVNTGPLLYHFEGHAKEPSIELSVEEIRLLCKRVGLEIEHEQFGESTYAQNMHSMHQTVYRTWSFRARKVAVNVQ</sequence>
<dbReference type="GO" id="GO:0030735">
    <property type="term" value="F:carnosine N-methyltransferase activity"/>
    <property type="evidence" value="ECO:0007669"/>
    <property type="project" value="UniProtKB-EC"/>
</dbReference>
<evidence type="ECO:0000256" key="4">
    <source>
        <dbReference type="ARBA" id="ARBA00022679"/>
    </source>
</evidence>
<dbReference type="STRING" id="1246581.A0A2H9TPW1"/>
<keyword evidence="4" id="KW-0808">Transferase</keyword>
<dbReference type="OrthoDB" id="978at2759"/>
<comment type="caution">
    <text evidence="6">The sequence shown here is derived from an EMBL/GenBank/DDBJ whole genome shotgun (WGS) entry which is preliminary data.</text>
</comment>
<proteinExistence type="inferred from homology"/>
<keyword evidence="7" id="KW-1185">Reference proteome</keyword>
<evidence type="ECO:0000256" key="5">
    <source>
        <dbReference type="ARBA" id="ARBA00022691"/>
    </source>
</evidence>
<dbReference type="SMART" id="SM01296">
    <property type="entry name" value="N2227"/>
    <property type="match status" value="1"/>
</dbReference>
<dbReference type="Proteomes" id="UP000240830">
    <property type="component" value="Unassembled WGS sequence"/>
</dbReference>
<dbReference type="PANTHER" id="PTHR12303">
    <property type="entry name" value="CARNOSINE N-METHYLTRANSFERASE"/>
    <property type="match status" value="1"/>
</dbReference>
<dbReference type="EMBL" id="MTSL01000041">
    <property type="protein sequence ID" value="PJF19791.1"/>
    <property type="molecule type" value="Genomic_DNA"/>
</dbReference>
<dbReference type="SUPFAM" id="SSF53335">
    <property type="entry name" value="S-adenosyl-L-methionine-dependent methyltransferases"/>
    <property type="match status" value="1"/>
</dbReference>
<name>A0A2H9TPW1_9FUNG</name>
<evidence type="ECO:0000313" key="7">
    <source>
        <dbReference type="Proteomes" id="UP000240830"/>
    </source>
</evidence>
<evidence type="ECO:0000313" key="6">
    <source>
        <dbReference type="EMBL" id="PJF19791.1"/>
    </source>
</evidence>
<dbReference type="Gene3D" id="3.40.50.150">
    <property type="entry name" value="Vaccinia Virus protein VP39"/>
    <property type="match status" value="1"/>
</dbReference>
<evidence type="ECO:0000256" key="3">
    <source>
        <dbReference type="ARBA" id="ARBA00022603"/>
    </source>
</evidence>
<accession>A0A2H9TPW1</accession>
<keyword evidence="5" id="KW-0949">S-adenosyl-L-methionine</keyword>
<reference evidence="6 7" key="1">
    <citation type="submission" date="2016-10" db="EMBL/GenBank/DDBJ databases">
        <title>The genome of Paramicrosporidium saccamoebae is the missing link in understanding Cryptomycota and Microsporidia evolution.</title>
        <authorList>
            <person name="Quandt C.A."/>
            <person name="Beaudet D."/>
            <person name="Corsaro D."/>
            <person name="Michel R."/>
            <person name="Corradi N."/>
            <person name="James T."/>
        </authorList>
    </citation>
    <scope>NUCLEOTIDE SEQUENCE [LARGE SCALE GENOMIC DNA]</scope>
    <source>
        <strain evidence="6 7">KSL3</strain>
    </source>
</reference>
<dbReference type="AlphaFoldDB" id="A0A2H9TPW1"/>
<gene>
    <name evidence="6" type="ORF">PSACC_00404</name>
</gene>
<organism evidence="6 7">
    <name type="scientific">Paramicrosporidium saccamoebae</name>
    <dbReference type="NCBI Taxonomy" id="1246581"/>
    <lineage>
        <taxon>Eukaryota</taxon>
        <taxon>Fungi</taxon>
        <taxon>Fungi incertae sedis</taxon>
        <taxon>Cryptomycota</taxon>
        <taxon>Cryptomycota incertae sedis</taxon>
        <taxon>Paramicrosporidium</taxon>
    </lineage>
</organism>